<protein>
    <recommendedName>
        <fullName evidence="5">YihY/virulence factor BrkB family protein</fullName>
    </recommendedName>
</protein>
<keyword evidence="2" id="KW-0472">Membrane</keyword>
<dbReference type="RefSeq" id="WP_127778949.1">
    <property type="nucleotide sequence ID" value="NZ_SADD01000001.1"/>
</dbReference>
<feature type="transmembrane region" description="Helical" evidence="2">
    <location>
        <begin position="222"/>
        <end position="246"/>
    </location>
</feature>
<evidence type="ECO:0000256" key="2">
    <source>
        <dbReference type="SAM" id="Phobius"/>
    </source>
</evidence>
<reference evidence="3 4" key="1">
    <citation type="submission" date="2019-01" db="EMBL/GenBank/DDBJ databases">
        <title>Lujinxingia litoralis gen. nov., sp. nov. and Lujinxingia sediminis gen. nov., sp. nov., new members in the order Bradymonadales, isolated from coastal sediment.</title>
        <authorList>
            <person name="Li C.-M."/>
        </authorList>
    </citation>
    <scope>NUCLEOTIDE SEQUENCE [LARGE SCALE GENOMIC DNA]</scope>
    <source>
        <strain evidence="3 4">SEH01</strain>
    </source>
</reference>
<keyword evidence="2" id="KW-0812">Transmembrane</keyword>
<evidence type="ECO:0000256" key="1">
    <source>
        <dbReference type="SAM" id="MobiDB-lite"/>
    </source>
</evidence>
<sequence length="288" mass="30221">MTEQSRKMVARPPTGIDELGQNFSRLVRLGWGTVLVPWLAIAAIDFIFVAASAALIWGQEGSDPLPAGGPQAVILQSISAVEIAVVLTLRVLLFRALRDLAMLGPSSVMSLREVVRGMLSRVGPTFLVNILVGAIVSIGLALCVLPGLVALYFLAFAPYLVAVGQSGVLDALTRSATMARRHVALLLTGFAVAAVFAGMMGCSLGASAAVIQGSAGVAGGLLVGWVLNTVLGYLAWLWWGAVYITAEQRDQAWRIRKSAVSGSEPLAEGKNEGSADDEPLPGVTKDER</sequence>
<evidence type="ECO:0000313" key="3">
    <source>
        <dbReference type="EMBL" id="RVU48150.1"/>
    </source>
</evidence>
<dbReference type="Proteomes" id="UP000282926">
    <property type="component" value="Unassembled WGS sequence"/>
</dbReference>
<feature type="transmembrane region" description="Helical" evidence="2">
    <location>
        <begin position="77"/>
        <end position="97"/>
    </location>
</feature>
<feature type="transmembrane region" description="Helical" evidence="2">
    <location>
        <begin position="34"/>
        <end position="57"/>
    </location>
</feature>
<feature type="region of interest" description="Disordered" evidence="1">
    <location>
        <begin position="259"/>
        <end position="288"/>
    </location>
</feature>
<keyword evidence="4" id="KW-1185">Reference proteome</keyword>
<comment type="caution">
    <text evidence="3">The sequence shown here is derived from an EMBL/GenBank/DDBJ whole genome shotgun (WGS) entry which is preliminary data.</text>
</comment>
<evidence type="ECO:0000313" key="4">
    <source>
        <dbReference type="Proteomes" id="UP000282926"/>
    </source>
</evidence>
<organism evidence="3 4">
    <name type="scientific">Lujinxingia sediminis</name>
    <dbReference type="NCBI Taxonomy" id="2480984"/>
    <lineage>
        <taxon>Bacteria</taxon>
        <taxon>Deltaproteobacteria</taxon>
        <taxon>Bradymonadales</taxon>
        <taxon>Lujinxingiaceae</taxon>
        <taxon>Lujinxingia</taxon>
    </lineage>
</organism>
<keyword evidence="2" id="KW-1133">Transmembrane helix</keyword>
<feature type="transmembrane region" description="Helical" evidence="2">
    <location>
        <begin position="184"/>
        <end position="210"/>
    </location>
</feature>
<name>A0ABY0CXJ8_9DELT</name>
<accession>A0ABY0CXJ8</accession>
<evidence type="ECO:0008006" key="5">
    <source>
        <dbReference type="Google" id="ProtNLM"/>
    </source>
</evidence>
<gene>
    <name evidence="3" type="ORF">EA187_01555</name>
</gene>
<feature type="transmembrane region" description="Helical" evidence="2">
    <location>
        <begin position="148"/>
        <end position="172"/>
    </location>
</feature>
<feature type="transmembrane region" description="Helical" evidence="2">
    <location>
        <begin position="118"/>
        <end position="142"/>
    </location>
</feature>
<proteinExistence type="predicted"/>
<dbReference type="EMBL" id="SADD01000001">
    <property type="protein sequence ID" value="RVU48150.1"/>
    <property type="molecule type" value="Genomic_DNA"/>
</dbReference>